<feature type="region of interest" description="Disordered" evidence="1">
    <location>
        <begin position="1"/>
        <end position="96"/>
    </location>
</feature>
<evidence type="ECO:0000313" key="3">
    <source>
        <dbReference type="EMBL" id="CCO35179.1"/>
    </source>
</evidence>
<evidence type="ECO:0000259" key="2">
    <source>
        <dbReference type="Pfam" id="PF22693"/>
    </source>
</evidence>
<dbReference type="HOGENOM" id="CLU_344895_0_0_1"/>
<dbReference type="InterPro" id="IPR054586">
    <property type="entry name" value="MACPF_1_fungal"/>
</dbReference>
<dbReference type="Proteomes" id="UP000012065">
    <property type="component" value="Unassembled WGS sequence"/>
</dbReference>
<dbReference type="AlphaFoldDB" id="M5C7A8"/>
<feature type="compositionally biased region" description="Basic and acidic residues" evidence="1">
    <location>
        <begin position="61"/>
        <end position="87"/>
    </location>
</feature>
<feature type="compositionally biased region" description="Basic and acidic residues" evidence="1">
    <location>
        <begin position="7"/>
        <end position="48"/>
    </location>
</feature>
<dbReference type="EMBL" id="CAOJ01014203">
    <property type="protein sequence ID" value="CCO35179.1"/>
    <property type="molecule type" value="Genomic_DNA"/>
</dbReference>
<reference evidence="3 4" key="1">
    <citation type="journal article" date="2013" name="J. Biotechnol.">
        <title>Establishment and interpretation of the genome sequence of the phytopathogenic fungus Rhizoctonia solani AG1-IB isolate 7/3/14.</title>
        <authorList>
            <person name="Wibberg D.W."/>
            <person name="Jelonek L.J."/>
            <person name="Rupp O.R."/>
            <person name="Hennig M.H."/>
            <person name="Eikmeyer F.E."/>
            <person name="Goesmann A.G."/>
            <person name="Hartmann A.H."/>
            <person name="Borriss R.B."/>
            <person name="Grosch R.G."/>
            <person name="Puehler A.P."/>
            <person name="Schlueter A.S."/>
        </authorList>
    </citation>
    <scope>NUCLEOTIDE SEQUENCE [LARGE SCALE GENOMIC DNA]</scope>
    <source>
        <strain evidence="4">AG1-IB / isolate 7/3/14</strain>
    </source>
</reference>
<feature type="region of interest" description="Disordered" evidence="1">
    <location>
        <begin position="404"/>
        <end position="446"/>
    </location>
</feature>
<feature type="compositionally biased region" description="Pro residues" evidence="1">
    <location>
        <begin position="412"/>
        <end position="439"/>
    </location>
</feature>
<feature type="domain" description="MACPF-like" evidence="2">
    <location>
        <begin position="521"/>
        <end position="673"/>
    </location>
</feature>
<gene>
    <name evidence="3" type="ORF">BN14_09294</name>
</gene>
<name>M5C7A8_THACB</name>
<accession>M5C7A8</accession>
<proteinExistence type="predicted"/>
<protein>
    <recommendedName>
        <fullName evidence="2">MACPF-like domain-containing protein</fullName>
    </recommendedName>
</protein>
<evidence type="ECO:0000313" key="4">
    <source>
        <dbReference type="Proteomes" id="UP000012065"/>
    </source>
</evidence>
<dbReference type="Pfam" id="PF22693">
    <property type="entry name" value="MACPF_1"/>
    <property type="match status" value="1"/>
</dbReference>
<comment type="caution">
    <text evidence="3">The sequence shown here is derived from an EMBL/GenBank/DDBJ whole genome shotgun (WGS) entry which is preliminary data.</text>
</comment>
<evidence type="ECO:0000256" key="1">
    <source>
        <dbReference type="SAM" id="MobiDB-lite"/>
    </source>
</evidence>
<sequence length="820" mass="89681">MSVLKTTGHEELGKEAKDDQPPGEKKEESDHRSGDKDSKTGPKPERFRLKVFILESTNEEAGEKKSESDDGDKTKTDEKEGGGKDDDAPAESTTPPKMKAITTVEYKGITQAAFEETTLADVRSKIASLMSNPFRFCDESGAISQDEKTLSSYINELKDTKITPDTPINIYVTSFTHPKTSAAEILDNPPFVLKFIQKLKGDELQKESMIHSSLLPSIAGGKIKLKEIRKHVKAMSASTSRHQFCLEDGHTVDDELSLREYVASLSKTVDTDETPQATSSIEIYFVKPGAIKKSKDKGASDEIKDHPALKPGDLTFRDLEAFNAKRDKELREVKEELDAANFKLEGGEDDAKTAGVLTEDEWASIIRNCNLMFGWVVDSSKNRVVRAPKAAFQLRNGLNMEVASATTEPDEPPANPPADPTPPAEGSSPPPAPSAPTPPTKARGIPHFAINDDSRVEVTMASHEFQESMAKAHFSTWSIEAEVSGGFGSFSGGVSGGYSQDSSSEEKSSFQKNEKIMIGTYRFPRATVHLTPDDLEPTPELEAAIKRIRARKNVLDLRQLHKDFGHLFCRKVVIGGCLQTTKTITMTAETSENSVRSQFKANVGAAVQTPWASASVKSSLGKGDASDSGSTKTDTKEQLVFEATGGNTIFASDPMRWTVSIAKPNNWRVIEQDALSSLADAISEIPGYADAPMWFMQAVPSLSKYVEIPRSRTLNVRFKAILNEHVQDKLLGTDGCKYLGHNKSKPLDFVHRHIKVESGAQGSYLTPRYESGKMVLDMTAFTVLLDAASGDPLFSPRSVQGPALLSYKGKSLYYLHGTSD</sequence>
<organism evidence="3 4">
    <name type="scientific">Thanatephorus cucumeris (strain AG1-IB / isolate 7/3/14)</name>
    <name type="common">Lettuce bottom rot fungus</name>
    <name type="synonym">Rhizoctonia solani</name>
    <dbReference type="NCBI Taxonomy" id="1108050"/>
    <lineage>
        <taxon>Eukaryota</taxon>
        <taxon>Fungi</taxon>
        <taxon>Dikarya</taxon>
        <taxon>Basidiomycota</taxon>
        <taxon>Agaricomycotina</taxon>
        <taxon>Agaricomycetes</taxon>
        <taxon>Cantharellales</taxon>
        <taxon>Ceratobasidiaceae</taxon>
        <taxon>Rhizoctonia</taxon>
        <taxon>Rhizoctonia solani AG-1</taxon>
    </lineage>
</organism>